<reference evidence="2" key="1">
    <citation type="submission" date="2023-03" db="EMBL/GenBank/DDBJ databases">
        <title>Massive genome expansion in bonnet fungi (Mycena s.s.) driven by repeated elements and novel gene families across ecological guilds.</title>
        <authorList>
            <consortium name="Lawrence Berkeley National Laboratory"/>
            <person name="Harder C.B."/>
            <person name="Miyauchi S."/>
            <person name="Viragh M."/>
            <person name="Kuo A."/>
            <person name="Thoen E."/>
            <person name="Andreopoulos B."/>
            <person name="Lu D."/>
            <person name="Skrede I."/>
            <person name="Drula E."/>
            <person name="Henrissat B."/>
            <person name="Morin E."/>
            <person name="Kohler A."/>
            <person name="Barry K."/>
            <person name="LaButti K."/>
            <person name="Morin E."/>
            <person name="Salamov A."/>
            <person name="Lipzen A."/>
            <person name="Mereny Z."/>
            <person name="Hegedus B."/>
            <person name="Baldrian P."/>
            <person name="Stursova M."/>
            <person name="Weitz H."/>
            <person name="Taylor A."/>
            <person name="Grigoriev I.V."/>
            <person name="Nagy L.G."/>
            <person name="Martin F."/>
            <person name="Kauserud H."/>
        </authorList>
    </citation>
    <scope>NUCLEOTIDE SEQUENCE</scope>
    <source>
        <strain evidence="2">CBHHK200</strain>
    </source>
</reference>
<feature type="compositionally biased region" description="Polar residues" evidence="1">
    <location>
        <begin position="110"/>
        <end position="122"/>
    </location>
</feature>
<feature type="compositionally biased region" description="Basic and acidic residues" evidence="1">
    <location>
        <begin position="97"/>
        <end position="106"/>
    </location>
</feature>
<feature type="compositionally biased region" description="Basic and acidic residues" evidence="1">
    <location>
        <begin position="129"/>
        <end position="156"/>
    </location>
</feature>
<sequence length="421" mass="47704">MSSATGNLERIGLGVKCIVPRLPGGEAYSLWSIELSDVNRAKGKRYDEVSRRDTLRTSNVEIEEGQSRMSSKAKGTHERGAKMWKQRHNWQVLSKGLSREGHEERGGTATYPSLRNTGSPNMTRHRRQNNREERRERPGSDKRLDTNINSARRENDAGTNVNVDTTWEEDKDRQRKQARHDITAARKNQRGHTGSSVAWRTQMKGQIDARSIHCPQRERKLRAWKNKTELLGNEQCRSTIDSCRFFLPEHNHRFSRSSRRRSNAPSSMTAHKALDPGVVTRRKACFDAKNPRKSTGLCSANDKFLAARPSGIRAPRAKTRPRDEWHVASAREFGYWASETAAGSGAKAVGSVSVLRFAVVRGLPLVLQAKLSSWLANASWWWEKRRNTGDLIRAPPQSSFIRKNSPGCKVGDRQIRLPHVM</sequence>
<feature type="region of interest" description="Disordered" evidence="1">
    <location>
        <begin position="57"/>
        <end position="197"/>
    </location>
</feature>
<name>A0AAD6X369_9AGAR</name>
<proteinExistence type="predicted"/>
<keyword evidence="3" id="KW-1185">Reference proteome</keyword>
<accession>A0AAD6X369</accession>
<protein>
    <submittedName>
        <fullName evidence="2">Uncharacterized protein</fullName>
    </submittedName>
</protein>
<dbReference type="AlphaFoldDB" id="A0AAD6X369"/>
<evidence type="ECO:0000313" key="2">
    <source>
        <dbReference type="EMBL" id="KAJ7037268.1"/>
    </source>
</evidence>
<feature type="compositionally biased region" description="Basic and acidic residues" evidence="1">
    <location>
        <begin position="168"/>
        <end position="184"/>
    </location>
</feature>
<evidence type="ECO:0000313" key="3">
    <source>
        <dbReference type="Proteomes" id="UP001218188"/>
    </source>
</evidence>
<organism evidence="2 3">
    <name type="scientific">Mycena alexandri</name>
    <dbReference type="NCBI Taxonomy" id="1745969"/>
    <lineage>
        <taxon>Eukaryota</taxon>
        <taxon>Fungi</taxon>
        <taxon>Dikarya</taxon>
        <taxon>Basidiomycota</taxon>
        <taxon>Agaricomycotina</taxon>
        <taxon>Agaricomycetes</taxon>
        <taxon>Agaricomycetidae</taxon>
        <taxon>Agaricales</taxon>
        <taxon>Marasmiineae</taxon>
        <taxon>Mycenaceae</taxon>
        <taxon>Mycena</taxon>
    </lineage>
</organism>
<gene>
    <name evidence="2" type="ORF">C8F04DRAFT_1180674</name>
</gene>
<evidence type="ECO:0000256" key="1">
    <source>
        <dbReference type="SAM" id="MobiDB-lite"/>
    </source>
</evidence>
<comment type="caution">
    <text evidence="2">The sequence shown here is derived from an EMBL/GenBank/DDBJ whole genome shotgun (WGS) entry which is preliminary data.</text>
</comment>
<dbReference type="Proteomes" id="UP001218188">
    <property type="component" value="Unassembled WGS sequence"/>
</dbReference>
<dbReference type="EMBL" id="JARJCM010000038">
    <property type="protein sequence ID" value="KAJ7037268.1"/>
    <property type="molecule type" value="Genomic_DNA"/>
</dbReference>